<accession>A0ABS2TWS6</accession>
<protein>
    <submittedName>
        <fullName evidence="1">Uncharacterized protein</fullName>
    </submittedName>
</protein>
<gene>
    <name evidence="1" type="ORF">ITX44_20870</name>
</gene>
<proteinExistence type="predicted"/>
<reference evidence="1 2" key="1">
    <citation type="submission" date="2021-01" db="EMBL/GenBank/DDBJ databases">
        <title>Streptomyces acididurans sp. nov., isolated from a peat swamp forest soil.</title>
        <authorList>
            <person name="Chantavorakit T."/>
            <person name="Duangmal K."/>
        </authorList>
    </citation>
    <scope>NUCLEOTIDE SEQUENCE [LARGE SCALE GENOMIC DNA]</scope>
    <source>
        <strain evidence="1 2">KK5PA1</strain>
    </source>
</reference>
<dbReference type="RefSeq" id="WP_205358812.1">
    <property type="nucleotide sequence ID" value="NZ_JADKYB010000011.1"/>
</dbReference>
<name>A0ABS2TWS6_9ACTN</name>
<sequence length="72" mass="7536">MTSHWLLLVRHFNDPGTDLDPAVAARAAADIVLREHPSPPDLVEAVMSTAATTFAAAVTARQARAALTQAAS</sequence>
<evidence type="ECO:0000313" key="1">
    <source>
        <dbReference type="EMBL" id="MBM9506936.1"/>
    </source>
</evidence>
<dbReference type="Proteomes" id="UP000749040">
    <property type="component" value="Unassembled WGS sequence"/>
</dbReference>
<keyword evidence="2" id="KW-1185">Reference proteome</keyword>
<organism evidence="1 2">
    <name type="scientific">Actinacidiphila acididurans</name>
    <dbReference type="NCBI Taxonomy" id="2784346"/>
    <lineage>
        <taxon>Bacteria</taxon>
        <taxon>Bacillati</taxon>
        <taxon>Actinomycetota</taxon>
        <taxon>Actinomycetes</taxon>
        <taxon>Kitasatosporales</taxon>
        <taxon>Streptomycetaceae</taxon>
        <taxon>Actinacidiphila</taxon>
    </lineage>
</organism>
<evidence type="ECO:0000313" key="2">
    <source>
        <dbReference type="Proteomes" id="UP000749040"/>
    </source>
</evidence>
<comment type="caution">
    <text evidence="1">The sequence shown here is derived from an EMBL/GenBank/DDBJ whole genome shotgun (WGS) entry which is preliminary data.</text>
</comment>
<dbReference type="EMBL" id="JADKYB010000011">
    <property type="protein sequence ID" value="MBM9506936.1"/>
    <property type="molecule type" value="Genomic_DNA"/>
</dbReference>